<dbReference type="PANTHER" id="PTHR43090">
    <property type="entry name" value="1-(5-PHOSPHORIBOSYL)-5-[(5-PHOSPHORIBOSYLAMINO)METHYLIDENEAMINO] IMIDAZOLE-4-CARBOXAMIDE ISOMERASE"/>
    <property type="match status" value="1"/>
</dbReference>
<comment type="pathway">
    <text evidence="4">Amino-acid biosynthesis.</text>
</comment>
<protein>
    <submittedName>
        <fullName evidence="6">HisA/HisF-related TIM barrel protein</fullName>
    </submittedName>
</protein>
<keyword evidence="2 5" id="KW-0028">Amino-acid biosynthesis</keyword>
<dbReference type="InterPro" id="IPR013785">
    <property type="entry name" value="Aldolase_TIM"/>
</dbReference>
<evidence type="ECO:0000256" key="2">
    <source>
        <dbReference type="ARBA" id="ARBA00022605"/>
    </source>
</evidence>
<dbReference type="Gene3D" id="3.20.20.70">
    <property type="entry name" value="Aldolase class I"/>
    <property type="match status" value="1"/>
</dbReference>
<dbReference type="CDD" id="cd04723">
    <property type="entry name" value="HisA_HisF"/>
    <property type="match status" value="1"/>
</dbReference>
<evidence type="ECO:0000256" key="5">
    <source>
        <dbReference type="RuleBase" id="RU003657"/>
    </source>
</evidence>
<evidence type="ECO:0000256" key="4">
    <source>
        <dbReference type="ARBA" id="ARBA00029440"/>
    </source>
</evidence>
<organism evidence="6 7">
    <name type="scientific">Azospirillum himalayense</name>
    <dbReference type="NCBI Taxonomy" id="654847"/>
    <lineage>
        <taxon>Bacteria</taxon>
        <taxon>Pseudomonadati</taxon>
        <taxon>Pseudomonadota</taxon>
        <taxon>Alphaproteobacteria</taxon>
        <taxon>Rhodospirillales</taxon>
        <taxon>Azospirillaceae</taxon>
        <taxon>Azospirillum</taxon>
    </lineage>
</organism>
<gene>
    <name evidence="6" type="ORF">ACFPMG_19445</name>
</gene>
<dbReference type="SUPFAM" id="SSF51366">
    <property type="entry name" value="Ribulose-phoshate binding barrel"/>
    <property type="match status" value="1"/>
</dbReference>
<comment type="similarity">
    <text evidence="1 5">Belongs to the HisA/HisF family.</text>
</comment>
<dbReference type="PANTHER" id="PTHR43090:SF2">
    <property type="entry name" value="1-(5-PHOSPHORIBOSYL)-5-[(5-PHOSPHORIBOSYLAMINO)METHYLIDENEAMINO] IMIDAZOLE-4-CARBOXAMIDE ISOMERASE"/>
    <property type="match status" value="1"/>
</dbReference>
<reference evidence="7" key="1">
    <citation type="journal article" date="2019" name="Int. J. Syst. Evol. Microbiol.">
        <title>The Global Catalogue of Microorganisms (GCM) 10K type strain sequencing project: providing services to taxonomists for standard genome sequencing and annotation.</title>
        <authorList>
            <consortium name="The Broad Institute Genomics Platform"/>
            <consortium name="The Broad Institute Genome Sequencing Center for Infectious Disease"/>
            <person name="Wu L."/>
            <person name="Ma J."/>
        </authorList>
    </citation>
    <scope>NUCLEOTIDE SEQUENCE [LARGE SCALE GENOMIC DNA]</scope>
    <source>
        <strain evidence="7">CCUG 58760</strain>
    </source>
</reference>
<accession>A0ABW0G837</accession>
<dbReference type="InterPro" id="IPR011060">
    <property type="entry name" value="RibuloseP-bd_barrel"/>
</dbReference>
<proteinExistence type="inferred from homology"/>
<dbReference type="EMBL" id="JBHSLC010000040">
    <property type="protein sequence ID" value="MFC5357190.1"/>
    <property type="molecule type" value="Genomic_DNA"/>
</dbReference>
<dbReference type="InterPro" id="IPR044524">
    <property type="entry name" value="Isoase_HisA-like"/>
</dbReference>
<keyword evidence="7" id="KW-1185">Reference proteome</keyword>
<evidence type="ECO:0000256" key="1">
    <source>
        <dbReference type="ARBA" id="ARBA00009667"/>
    </source>
</evidence>
<name>A0ABW0G837_9PROT</name>
<sequence length="247" mass="26082">MPSITMQPKEGEMFHVVPVIDLREGGVVHARRGDRGRYPPLRSSLCAGNDPVAVVGGLLRLHPFHVVYAADLDAIQGTGDNRPALARLRGAFPDVGFWVDAGFRTADAVRGFVASGLGDAVLGSESLEGLAPLLALKDDPAWTRVILSLDFRDRLVGPPGLLDRPDLWPHRIIAMTLARVGSGEGPDWSRLAEIGRIKPQASLFAAGGVRDGGDLRDLAARGSAGALVATALHDGRIGGAELDALSR</sequence>
<dbReference type="RefSeq" id="WP_376996714.1">
    <property type="nucleotide sequence ID" value="NZ_JBHSLC010000040.1"/>
</dbReference>
<dbReference type="Proteomes" id="UP001596166">
    <property type="component" value="Unassembled WGS sequence"/>
</dbReference>
<evidence type="ECO:0000256" key="3">
    <source>
        <dbReference type="ARBA" id="ARBA00023102"/>
    </source>
</evidence>
<evidence type="ECO:0000313" key="7">
    <source>
        <dbReference type="Proteomes" id="UP001596166"/>
    </source>
</evidence>
<comment type="caution">
    <text evidence="6">The sequence shown here is derived from an EMBL/GenBank/DDBJ whole genome shotgun (WGS) entry which is preliminary data.</text>
</comment>
<dbReference type="Pfam" id="PF00977">
    <property type="entry name" value="His_biosynth"/>
    <property type="match status" value="2"/>
</dbReference>
<dbReference type="InterPro" id="IPR006062">
    <property type="entry name" value="His_biosynth"/>
</dbReference>
<evidence type="ECO:0000313" key="6">
    <source>
        <dbReference type="EMBL" id="MFC5357190.1"/>
    </source>
</evidence>
<keyword evidence="3 5" id="KW-0368">Histidine biosynthesis</keyword>